<evidence type="ECO:0000256" key="8">
    <source>
        <dbReference type="ARBA" id="ARBA00022519"/>
    </source>
</evidence>
<evidence type="ECO:0000256" key="1">
    <source>
        <dbReference type="ARBA" id="ARBA00002057"/>
    </source>
</evidence>
<proteinExistence type="inferred from homology"/>
<dbReference type="EMBL" id="JAVIZN010000002">
    <property type="protein sequence ID" value="MDR6207779.1"/>
    <property type="molecule type" value="Genomic_DNA"/>
</dbReference>
<evidence type="ECO:0000256" key="12">
    <source>
        <dbReference type="ARBA" id="ARBA00022989"/>
    </source>
</evidence>
<dbReference type="AlphaFoldDB" id="A0ABD5CTZ4"/>
<keyword evidence="8 15" id="KW-0997">Cell inner membrane</keyword>
<comment type="function">
    <text evidence="1 15">Binds the cellulose synthase activator, bis-(3'-5') cyclic diguanylic acid (c-di-GMP).</text>
</comment>
<evidence type="ECO:0000313" key="17">
    <source>
        <dbReference type="Proteomes" id="UP001245184"/>
    </source>
</evidence>
<evidence type="ECO:0000313" key="16">
    <source>
        <dbReference type="EMBL" id="MDR6207779.1"/>
    </source>
</evidence>
<organism evidence="16 17">
    <name type="scientific">Paraburkholderia graminis</name>
    <dbReference type="NCBI Taxonomy" id="60548"/>
    <lineage>
        <taxon>Bacteria</taxon>
        <taxon>Pseudomonadati</taxon>
        <taxon>Pseudomonadota</taxon>
        <taxon>Betaproteobacteria</taxon>
        <taxon>Burkholderiales</taxon>
        <taxon>Burkholderiaceae</taxon>
        <taxon>Paraburkholderia</taxon>
    </lineage>
</organism>
<dbReference type="GO" id="GO:0030244">
    <property type="term" value="P:cellulose biosynthetic process"/>
    <property type="evidence" value="ECO:0007669"/>
    <property type="project" value="UniProtKB-KW"/>
</dbReference>
<evidence type="ECO:0000256" key="11">
    <source>
        <dbReference type="ARBA" id="ARBA00022916"/>
    </source>
</evidence>
<accession>A0ABD5CTZ4</accession>
<comment type="pathway">
    <text evidence="3 15">Glycan metabolism; bacterial cellulose biosynthesis.</text>
</comment>
<evidence type="ECO:0000256" key="3">
    <source>
        <dbReference type="ARBA" id="ARBA00005186"/>
    </source>
</evidence>
<keyword evidence="10 15" id="KW-0812">Transmembrane</keyword>
<keyword evidence="15" id="KW-0732">Signal</keyword>
<comment type="similarity">
    <text evidence="4 15">Belongs to the AcsB/BcsB family.</text>
</comment>
<comment type="subcellular location">
    <subcellularLocation>
        <location evidence="2">Cell inner membrane</location>
        <topology evidence="2">Single-pass membrane protein</topology>
    </subcellularLocation>
</comment>
<evidence type="ECO:0000256" key="15">
    <source>
        <dbReference type="RuleBase" id="RU365021"/>
    </source>
</evidence>
<keyword evidence="12 15" id="KW-1133">Transmembrane helix</keyword>
<evidence type="ECO:0000256" key="2">
    <source>
        <dbReference type="ARBA" id="ARBA00004377"/>
    </source>
</evidence>
<evidence type="ECO:0000256" key="9">
    <source>
        <dbReference type="ARBA" id="ARBA00022636"/>
    </source>
</evidence>
<keyword evidence="7 15" id="KW-1003">Cell membrane</keyword>
<keyword evidence="13 15" id="KW-0472">Membrane</keyword>
<gene>
    <name evidence="16" type="ORF">QF025_006499</name>
</gene>
<comment type="caution">
    <text evidence="16">The sequence shown here is derived from an EMBL/GenBank/DDBJ whole genome shotgun (WGS) entry which is preliminary data.</text>
</comment>
<dbReference type="PRINTS" id="PR01440">
    <property type="entry name" value="CELLSNTHASEB"/>
</dbReference>
<protein>
    <recommendedName>
        <fullName evidence="6 15">Cyclic di-GMP-binding protein</fullName>
    </recommendedName>
    <alternativeName>
        <fullName evidence="14 15">Cellulose synthase regulatory subunit</fullName>
    </alternativeName>
</protein>
<evidence type="ECO:0000256" key="4">
    <source>
        <dbReference type="ARBA" id="ARBA00010714"/>
    </source>
</evidence>
<dbReference type="PANTHER" id="PTHR39083">
    <property type="entry name" value="CYCLIC DI-GMP-BINDING PROTEIN"/>
    <property type="match status" value="1"/>
</dbReference>
<feature type="signal peptide" evidence="15">
    <location>
        <begin position="1"/>
        <end position="32"/>
    </location>
</feature>
<dbReference type="InterPro" id="IPR018513">
    <property type="entry name" value="Cell_synthase_bac"/>
</dbReference>
<dbReference type="InterPro" id="IPR003920">
    <property type="entry name" value="Cell_synth_B"/>
</dbReference>
<comment type="subunit">
    <text evidence="5 15">Tightly associated with the cellulose synthase catalytic subunit.</text>
</comment>
<evidence type="ECO:0000256" key="5">
    <source>
        <dbReference type="ARBA" id="ARBA00011437"/>
    </source>
</evidence>
<dbReference type="Pfam" id="PF03170">
    <property type="entry name" value="BcsB"/>
    <property type="match status" value="1"/>
</dbReference>
<reference evidence="16 17" key="1">
    <citation type="submission" date="2023-08" db="EMBL/GenBank/DDBJ databases">
        <title>Genome sequencing of plant associated microbes to promote plant fitness in Sorghum bicolor and Oryza sativa.</title>
        <authorList>
            <person name="Coleman-Derr D."/>
        </authorList>
    </citation>
    <scope>NUCLEOTIDE SEQUENCE [LARGE SCALE GENOMIC DNA]</scope>
    <source>
        <strain evidence="16 17">SLBN-33</strain>
    </source>
</reference>
<evidence type="ECO:0000256" key="14">
    <source>
        <dbReference type="ARBA" id="ARBA00033444"/>
    </source>
</evidence>
<sequence length="803" mass="84414">MKPAVSFCVSLVAGACALAAAIYPSMSVAARAGETPARTTVAPATDASSVSAAASAASAGIAGKLAAAPLASASSAAVGGSSAATSAGALRLPFSMLGAYQTLALRGLDDTRTVNVGVRLDRVVTAATLRLRYTYSPSLVFPMSHIKVSVNGESVATVPLEREQAGQAVTRDIVLDPRFFTDYNQLNLNLIAHYTLDHCEDPQNSALWADISPTSELILQTSAVRLPNDLALLPAPFFDRRDWSRLRLPFLLPANPDNETVRSAGVLASWFGMLADYRQARFPVVSGLPADSHGVVVGVASSLPAQLKLPAPAGPTLMVVDNPAAQDKKLLVVTGRDAAEVERAVDALVLGRAALSGPATTVAHIDIGEPRKPYDAPRWVPLDRPVTFKELVDDPAQLQVSGSNPDAIRVNLRVPADLFSWSGTGVPLDLHYRYTAPTVVNNSALAVNINDQLVKSLRLPKASAEDGQGRMQLPVLSDQPSHSTNSIDIPAFRVGSSNQLQLRFNLDSQKTGLCQGVAANPVQAAVDPDSTIDFSHFVHYAQMPNLAFFANSGFPFTRYADLSQTAVVIPPHAGAEELEAFLTMMGHMGQWTGYPSLRVQVIRPAAVASLAQTKDMLFVGGSPGVLAQTPWQAALPLTLGALQGAAGGAGGSGAPSGTVRASFSVKEHWRNGAPVAGGSAQLEQDGALAALFGFQQPGTKGRSVVVMQATSPAHLTDMLDVFERGDSVSRLQGDLALVRDGQIDSLRVGDTYLVGYVPWYARIWSSAIRHPVVLGLLGALGGLLLAIGAFVALQELAARRRGL</sequence>
<dbReference type="Proteomes" id="UP001245184">
    <property type="component" value="Unassembled WGS sequence"/>
</dbReference>
<dbReference type="Gene3D" id="2.60.120.260">
    <property type="entry name" value="Galactose-binding domain-like"/>
    <property type="match status" value="2"/>
</dbReference>
<dbReference type="PANTHER" id="PTHR39083:SF1">
    <property type="entry name" value="CYCLIC DI-GMP-BINDING PROTEIN"/>
    <property type="match status" value="1"/>
</dbReference>
<dbReference type="NCBIfam" id="NF008323">
    <property type="entry name" value="PRK11114.1-1"/>
    <property type="match status" value="1"/>
</dbReference>
<name>A0ABD5CTZ4_9BURK</name>
<evidence type="ECO:0000256" key="6">
    <source>
        <dbReference type="ARBA" id="ARBA00021844"/>
    </source>
</evidence>
<feature type="transmembrane region" description="Helical" evidence="15">
    <location>
        <begin position="772"/>
        <end position="793"/>
    </location>
</feature>
<dbReference type="GO" id="GO:0005886">
    <property type="term" value="C:plasma membrane"/>
    <property type="evidence" value="ECO:0007669"/>
    <property type="project" value="UniProtKB-SubCell"/>
</dbReference>
<evidence type="ECO:0000256" key="10">
    <source>
        <dbReference type="ARBA" id="ARBA00022692"/>
    </source>
</evidence>
<evidence type="ECO:0000256" key="7">
    <source>
        <dbReference type="ARBA" id="ARBA00022475"/>
    </source>
</evidence>
<keyword evidence="11 15" id="KW-0135">Cellulose biosynthesis</keyword>
<feature type="chain" id="PRO_5044527180" description="Cyclic di-GMP-binding protein" evidence="15">
    <location>
        <begin position="33"/>
        <end position="803"/>
    </location>
</feature>
<dbReference type="PROSITE" id="PS51257">
    <property type="entry name" value="PROKAR_LIPOPROTEIN"/>
    <property type="match status" value="1"/>
</dbReference>
<dbReference type="RefSeq" id="WP_310034777.1">
    <property type="nucleotide sequence ID" value="NZ_JAVIZN010000002.1"/>
</dbReference>
<keyword evidence="9 15" id="KW-0973">c-di-GMP</keyword>
<evidence type="ECO:0000256" key="13">
    <source>
        <dbReference type="ARBA" id="ARBA00023136"/>
    </source>
</evidence>
<dbReference type="NCBIfam" id="NF008326">
    <property type="entry name" value="PRK11114.1-5"/>
    <property type="match status" value="1"/>
</dbReference>